<sequence length="389" mass="41940">MKSRHLGSTIRQHTLTVAENRLRMGVRRARVNFFQIAQASVAAVFAYWFAQQVLGHQFPFLAAVAATVGVGVTTDKRVRRALEFGIGATLGVLLGEVLIHLFGVGLWQMLAIMLVSFLIGYVLNGGQLFVTQMGIQAIIVVSMPAEFSSGPFSRTSDALVGAATALLLACLIPWDPRREPRNRASALLREIAELLDELGDAIRRGDTEAASRALSRARDTQAMVDSWRSALRISQEAARINPSSRRHAAEISRLARACEYGDRAMRLVRVIARRAADATAHGLARPALGEVVAELAQGARRLNDALVRGESREAAQEQLTAAAKLLDPVELIGKDIQGDTLVLLLRPLAVDLLQASGMPLGSAEDVLPELPPEEPPGKPGQPGEPDQSP</sequence>
<accession>A0A8J2TXU9</accession>
<name>A0A8J2TXU9_9MICO</name>
<evidence type="ECO:0000256" key="4">
    <source>
        <dbReference type="ARBA" id="ARBA00023136"/>
    </source>
</evidence>
<dbReference type="InterPro" id="IPR049453">
    <property type="entry name" value="Memb_transporter_dom"/>
</dbReference>
<gene>
    <name evidence="8" type="ORF">GCM10011333_16060</name>
</gene>
<keyword evidence="9" id="KW-1185">Reference proteome</keyword>
<dbReference type="Proteomes" id="UP000616114">
    <property type="component" value="Unassembled WGS sequence"/>
</dbReference>
<feature type="compositionally biased region" description="Pro residues" evidence="5">
    <location>
        <begin position="369"/>
        <end position="379"/>
    </location>
</feature>
<dbReference type="Pfam" id="PF13515">
    <property type="entry name" value="FUSC_2"/>
    <property type="match status" value="1"/>
</dbReference>
<proteinExistence type="predicted"/>
<evidence type="ECO:0000313" key="9">
    <source>
        <dbReference type="Proteomes" id="UP000616114"/>
    </source>
</evidence>
<evidence type="ECO:0000256" key="1">
    <source>
        <dbReference type="ARBA" id="ARBA00004141"/>
    </source>
</evidence>
<evidence type="ECO:0000256" key="3">
    <source>
        <dbReference type="ARBA" id="ARBA00022989"/>
    </source>
</evidence>
<feature type="transmembrane region" description="Helical" evidence="6">
    <location>
        <begin position="56"/>
        <end position="74"/>
    </location>
</feature>
<keyword evidence="2 6" id="KW-0812">Transmembrane</keyword>
<evidence type="ECO:0000259" key="7">
    <source>
        <dbReference type="Pfam" id="PF13515"/>
    </source>
</evidence>
<dbReference type="AlphaFoldDB" id="A0A8J2TXU9"/>
<keyword evidence="3 6" id="KW-1133">Transmembrane helix</keyword>
<reference evidence="8" key="1">
    <citation type="journal article" date="2014" name="Int. J. Syst. Evol. Microbiol.">
        <title>Complete genome sequence of Corynebacterium casei LMG S-19264T (=DSM 44701T), isolated from a smear-ripened cheese.</title>
        <authorList>
            <consortium name="US DOE Joint Genome Institute (JGI-PGF)"/>
            <person name="Walter F."/>
            <person name="Albersmeier A."/>
            <person name="Kalinowski J."/>
            <person name="Ruckert C."/>
        </authorList>
    </citation>
    <scope>NUCLEOTIDE SEQUENCE</scope>
    <source>
        <strain evidence="8">CGMCC 1.12785</strain>
    </source>
</reference>
<evidence type="ECO:0000313" key="8">
    <source>
        <dbReference type="EMBL" id="GGA13926.1"/>
    </source>
</evidence>
<reference evidence="8" key="2">
    <citation type="submission" date="2020-09" db="EMBL/GenBank/DDBJ databases">
        <authorList>
            <person name="Sun Q."/>
            <person name="Zhou Y."/>
        </authorList>
    </citation>
    <scope>NUCLEOTIDE SEQUENCE</scope>
    <source>
        <strain evidence="8">CGMCC 1.12785</strain>
    </source>
</reference>
<protein>
    <submittedName>
        <fullName evidence="8">FUSC family protein</fullName>
    </submittedName>
</protein>
<feature type="transmembrane region" description="Helical" evidence="6">
    <location>
        <begin position="81"/>
        <end position="99"/>
    </location>
</feature>
<dbReference type="GO" id="GO:0016020">
    <property type="term" value="C:membrane"/>
    <property type="evidence" value="ECO:0007669"/>
    <property type="project" value="UniProtKB-SubCell"/>
</dbReference>
<comment type="subcellular location">
    <subcellularLocation>
        <location evidence="1">Membrane</location>
        <topology evidence="1">Multi-pass membrane protein</topology>
    </subcellularLocation>
</comment>
<evidence type="ECO:0000256" key="5">
    <source>
        <dbReference type="SAM" id="MobiDB-lite"/>
    </source>
</evidence>
<feature type="region of interest" description="Disordered" evidence="5">
    <location>
        <begin position="361"/>
        <end position="389"/>
    </location>
</feature>
<comment type="caution">
    <text evidence="8">The sequence shown here is derived from an EMBL/GenBank/DDBJ whole genome shotgun (WGS) entry which is preliminary data.</text>
</comment>
<feature type="transmembrane region" description="Helical" evidence="6">
    <location>
        <begin position="105"/>
        <end position="123"/>
    </location>
</feature>
<keyword evidence="4 6" id="KW-0472">Membrane</keyword>
<dbReference type="RefSeq" id="WP_229745003.1">
    <property type="nucleotide sequence ID" value="NZ_BMFY01000006.1"/>
</dbReference>
<evidence type="ECO:0000256" key="2">
    <source>
        <dbReference type="ARBA" id="ARBA00022692"/>
    </source>
</evidence>
<dbReference type="EMBL" id="BMFY01000006">
    <property type="protein sequence ID" value="GGA13926.1"/>
    <property type="molecule type" value="Genomic_DNA"/>
</dbReference>
<evidence type="ECO:0000256" key="6">
    <source>
        <dbReference type="SAM" id="Phobius"/>
    </source>
</evidence>
<feature type="transmembrane region" description="Helical" evidence="6">
    <location>
        <begin position="31"/>
        <end position="50"/>
    </location>
</feature>
<organism evidence="8 9">
    <name type="scientific">Sediminivirga luteola</name>
    <dbReference type="NCBI Taxonomy" id="1774748"/>
    <lineage>
        <taxon>Bacteria</taxon>
        <taxon>Bacillati</taxon>
        <taxon>Actinomycetota</taxon>
        <taxon>Actinomycetes</taxon>
        <taxon>Micrococcales</taxon>
        <taxon>Brevibacteriaceae</taxon>
        <taxon>Sediminivirga</taxon>
    </lineage>
</organism>
<feature type="domain" description="Integral membrane bound transporter" evidence="7">
    <location>
        <begin position="47"/>
        <end position="167"/>
    </location>
</feature>